<dbReference type="Proteomes" id="UP001140560">
    <property type="component" value="Unassembled WGS sequence"/>
</dbReference>
<feature type="region of interest" description="Disordered" evidence="1">
    <location>
        <begin position="58"/>
        <end position="80"/>
    </location>
</feature>
<name>A0A9W8YEC6_9PLEO</name>
<evidence type="ECO:0000313" key="2">
    <source>
        <dbReference type="EMBL" id="KAJ4374063.1"/>
    </source>
</evidence>
<protein>
    <submittedName>
        <fullName evidence="2">Uncharacterized protein</fullName>
    </submittedName>
</protein>
<keyword evidence="3" id="KW-1185">Reference proteome</keyword>
<dbReference type="OrthoDB" id="3801155at2759"/>
<gene>
    <name evidence="2" type="ORF">N0V83_002802</name>
</gene>
<organism evidence="2 3">
    <name type="scientific">Neocucurbitaria cava</name>
    <dbReference type="NCBI Taxonomy" id="798079"/>
    <lineage>
        <taxon>Eukaryota</taxon>
        <taxon>Fungi</taxon>
        <taxon>Dikarya</taxon>
        <taxon>Ascomycota</taxon>
        <taxon>Pezizomycotina</taxon>
        <taxon>Dothideomycetes</taxon>
        <taxon>Pleosporomycetidae</taxon>
        <taxon>Pleosporales</taxon>
        <taxon>Pleosporineae</taxon>
        <taxon>Cucurbitariaceae</taxon>
        <taxon>Neocucurbitaria</taxon>
    </lineage>
</organism>
<dbReference type="AlphaFoldDB" id="A0A9W8YEC6"/>
<feature type="region of interest" description="Disordered" evidence="1">
    <location>
        <begin position="185"/>
        <end position="209"/>
    </location>
</feature>
<feature type="compositionally biased region" description="Low complexity" evidence="1">
    <location>
        <begin position="185"/>
        <end position="202"/>
    </location>
</feature>
<comment type="caution">
    <text evidence="2">The sequence shown here is derived from an EMBL/GenBank/DDBJ whole genome shotgun (WGS) entry which is preliminary data.</text>
</comment>
<proteinExistence type="predicted"/>
<reference evidence="2" key="1">
    <citation type="submission" date="2022-10" db="EMBL/GenBank/DDBJ databases">
        <title>Tapping the CABI collections for fungal endophytes: first genome assemblies for Collariella, Neodidymelliopsis, Ascochyta clinopodiicola, Didymella pomorum, Didymosphaeria variabile, Neocosmospora piperis and Neocucurbitaria cava.</title>
        <authorList>
            <person name="Hill R."/>
        </authorList>
    </citation>
    <scope>NUCLEOTIDE SEQUENCE</scope>
    <source>
        <strain evidence="2">IMI 356814</strain>
    </source>
</reference>
<dbReference type="EMBL" id="JAPEUY010000004">
    <property type="protein sequence ID" value="KAJ4374063.1"/>
    <property type="molecule type" value="Genomic_DNA"/>
</dbReference>
<evidence type="ECO:0000256" key="1">
    <source>
        <dbReference type="SAM" id="MobiDB-lite"/>
    </source>
</evidence>
<accession>A0A9W8YEC6</accession>
<evidence type="ECO:0000313" key="3">
    <source>
        <dbReference type="Proteomes" id="UP001140560"/>
    </source>
</evidence>
<sequence>MSRPLTTLGNRLRTATISLPIINRTPQRPFSFDTATSKARAAQWEPNLPSLDALLSVKQQQQDDVDDQDGGEKDQDGDLPMMTTYGAFDPGASRPLMLHSGVGVAVPSIADVYLRDVVPGGDRGRGRAITVGEKAVTIKDKVVTTTATTTTAVTLPNKPWPYRLPAFLQPGVGTTFEMMHHATTTTTTLTPTTSTAAAPAPASHESNIHGYDKAPQRIRISILQAILYGVPEPEKFSFAKTVVREGGVVHKILYGVKDHEGTCSGGVGVAVAVGKVVGVAETETETETEIAGEEARVVVDEKTEKIEEVVVVGK</sequence>